<dbReference type="PRINTS" id="PR01023">
    <property type="entry name" value="NAFLGMOTY"/>
</dbReference>
<evidence type="ECO:0000259" key="5">
    <source>
        <dbReference type="PROSITE" id="PS51123"/>
    </source>
</evidence>
<name>A0ABU1ZBF9_9BURK</name>
<proteinExistence type="predicted"/>
<dbReference type="Pfam" id="PF00691">
    <property type="entry name" value="OmpA"/>
    <property type="match status" value="1"/>
</dbReference>
<organism evidence="6 7">
    <name type="scientific">Pelomonas aquatica</name>
    <dbReference type="NCBI Taxonomy" id="431058"/>
    <lineage>
        <taxon>Bacteria</taxon>
        <taxon>Pseudomonadati</taxon>
        <taxon>Pseudomonadota</taxon>
        <taxon>Betaproteobacteria</taxon>
        <taxon>Burkholderiales</taxon>
        <taxon>Sphaerotilaceae</taxon>
        <taxon>Roseateles</taxon>
    </lineage>
</organism>
<keyword evidence="7" id="KW-1185">Reference proteome</keyword>
<evidence type="ECO:0000256" key="4">
    <source>
        <dbReference type="PROSITE-ProRule" id="PRU00473"/>
    </source>
</evidence>
<dbReference type="PROSITE" id="PS51123">
    <property type="entry name" value="OMPA_2"/>
    <property type="match status" value="1"/>
</dbReference>
<dbReference type="EMBL" id="JAVDXQ010000004">
    <property type="protein sequence ID" value="MDR7297962.1"/>
    <property type="molecule type" value="Genomic_DNA"/>
</dbReference>
<comment type="subcellular location">
    <subcellularLocation>
        <location evidence="1">Cell outer membrane</location>
    </subcellularLocation>
</comment>
<feature type="domain" description="OmpA-like" evidence="5">
    <location>
        <begin position="122"/>
        <end position="238"/>
    </location>
</feature>
<reference evidence="6 7" key="1">
    <citation type="submission" date="2023-07" db="EMBL/GenBank/DDBJ databases">
        <title>Sorghum-associated microbial communities from plants grown in Nebraska, USA.</title>
        <authorList>
            <person name="Schachtman D."/>
        </authorList>
    </citation>
    <scope>NUCLEOTIDE SEQUENCE [LARGE SCALE GENOMIC DNA]</scope>
    <source>
        <strain evidence="6 7">BE310</strain>
    </source>
</reference>
<dbReference type="SUPFAM" id="SSF103088">
    <property type="entry name" value="OmpA-like"/>
    <property type="match status" value="1"/>
</dbReference>
<dbReference type="InterPro" id="IPR006664">
    <property type="entry name" value="OMP_bac"/>
</dbReference>
<sequence length="238" mass="25736">MFSQVNGARIAHSSTRLSVKECLESPNFPSTTRPPMTRLSPLIVASSVLLLSACATKEFVKETVAPVQTSVDGLGTRVQAHDDNLKALDGRLQGSEARIVTLEREAAARAQEAANLPKPPGLLMSTVLTDDKIKFKSGRFQLTEQAGQELDQLVAKLKADNQPVFIEIQGHTDATGSDAVNQQLGLKRAEAVRMHLARAGVPLARMATISYGESAPLADNNSREGRSTNRRVQLIVMR</sequence>
<accession>A0ABU1ZBF9</accession>
<dbReference type="PRINTS" id="PR01021">
    <property type="entry name" value="OMPADOMAIN"/>
</dbReference>
<comment type="caution">
    <text evidence="6">The sequence shown here is derived from an EMBL/GenBank/DDBJ whole genome shotgun (WGS) entry which is preliminary data.</text>
</comment>
<evidence type="ECO:0000313" key="7">
    <source>
        <dbReference type="Proteomes" id="UP001180536"/>
    </source>
</evidence>
<gene>
    <name evidence="6" type="ORF">J2X16_003311</name>
</gene>
<dbReference type="PANTHER" id="PTHR30329">
    <property type="entry name" value="STATOR ELEMENT OF FLAGELLAR MOTOR COMPLEX"/>
    <property type="match status" value="1"/>
</dbReference>
<evidence type="ECO:0000256" key="1">
    <source>
        <dbReference type="ARBA" id="ARBA00004442"/>
    </source>
</evidence>
<dbReference type="Gene3D" id="3.30.1330.60">
    <property type="entry name" value="OmpA-like domain"/>
    <property type="match status" value="1"/>
</dbReference>
<dbReference type="PANTHER" id="PTHR30329:SF21">
    <property type="entry name" value="LIPOPROTEIN YIAD-RELATED"/>
    <property type="match status" value="1"/>
</dbReference>
<protein>
    <submittedName>
        <fullName evidence="6">Outer membrane protein OmpA-like peptidoglycan-associated protein</fullName>
    </submittedName>
</protein>
<evidence type="ECO:0000256" key="2">
    <source>
        <dbReference type="ARBA" id="ARBA00023136"/>
    </source>
</evidence>
<evidence type="ECO:0000313" key="6">
    <source>
        <dbReference type="EMBL" id="MDR7297962.1"/>
    </source>
</evidence>
<dbReference type="Proteomes" id="UP001180536">
    <property type="component" value="Unassembled WGS sequence"/>
</dbReference>
<dbReference type="InterPro" id="IPR050330">
    <property type="entry name" value="Bact_OuterMem_StrucFunc"/>
</dbReference>
<dbReference type="CDD" id="cd07185">
    <property type="entry name" value="OmpA_C-like"/>
    <property type="match status" value="1"/>
</dbReference>
<keyword evidence="2 4" id="KW-0472">Membrane</keyword>
<dbReference type="InterPro" id="IPR036737">
    <property type="entry name" value="OmpA-like_sf"/>
</dbReference>
<evidence type="ECO:0000256" key="3">
    <source>
        <dbReference type="ARBA" id="ARBA00023237"/>
    </source>
</evidence>
<dbReference type="InterPro" id="IPR006665">
    <property type="entry name" value="OmpA-like"/>
</dbReference>
<dbReference type="RefSeq" id="WP_310346742.1">
    <property type="nucleotide sequence ID" value="NZ_JAVDXQ010000004.1"/>
</dbReference>
<keyword evidence="3" id="KW-0998">Cell outer membrane</keyword>